<reference evidence="2" key="1">
    <citation type="journal article" date="2020" name="Ecol. Evol.">
        <title>Genome structure and content of the rice root-knot nematode (Meloidogyne graminicola).</title>
        <authorList>
            <person name="Phan N.T."/>
            <person name="Danchin E.G.J."/>
            <person name="Klopp C."/>
            <person name="Perfus-Barbeoch L."/>
            <person name="Kozlowski D.K."/>
            <person name="Koutsovoulos G.D."/>
            <person name="Lopez-Roques C."/>
            <person name="Bouchez O."/>
            <person name="Zahm M."/>
            <person name="Besnard G."/>
            <person name="Bellafiore S."/>
        </authorList>
    </citation>
    <scope>NUCLEOTIDE SEQUENCE</scope>
    <source>
        <strain evidence="2">VN-18</strain>
    </source>
</reference>
<dbReference type="Proteomes" id="UP000605970">
    <property type="component" value="Unassembled WGS sequence"/>
</dbReference>
<dbReference type="EMBL" id="JABEBT010000084">
    <property type="protein sequence ID" value="KAF7633112.1"/>
    <property type="molecule type" value="Genomic_DNA"/>
</dbReference>
<keyword evidence="1" id="KW-0812">Transmembrane</keyword>
<accession>A0A8S9ZIA4</accession>
<gene>
    <name evidence="2" type="ORF">Mgra_00007474</name>
</gene>
<organism evidence="2 3">
    <name type="scientific">Meloidogyne graminicola</name>
    <dbReference type="NCBI Taxonomy" id="189291"/>
    <lineage>
        <taxon>Eukaryota</taxon>
        <taxon>Metazoa</taxon>
        <taxon>Ecdysozoa</taxon>
        <taxon>Nematoda</taxon>
        <taxon>Chromadorea</taxon>
        <taxon>Rhabditida</taxon>
        <taxon>Tylenchina</taxon>
        <taxon>Tylenchomorpha</taxon>
        <taxon>Tylenchoidea</taxon>
        <taxon>Meloidogynidae</taxon>
        <taxon>Meloidogyninae</taxon>
        <taxon>Meloidogyne</taxon>
    </lineage>
</organism>
<feature type="transmembrane region" description="Helical" evidence="1">
    <location>
        <begin position="255"/>
        <end position="273"/>
    </location>
</feature>
<proteinExistence type="predicted"/>
<evidence type="ECO:0000256" key="1">
    <source>
        <dbReference type="SAM" id="Phobius"/>
    </source>
</evidence>
<dbReference type="AlphaFoldDB" id="A0A8S9ZIA4"/>
<evidence type="ECO:0000313" key="3">
    <source>
        <dbReference type="Proteomes" id="UP000605970"/>
    </source>
</evidence>
<sequence>MYFYLKFSFNNTTFNYLLFFIFVFYHLNSYNTTNSAKFSCIKNCSEIFKHSLSSISGIGYKTPLDMLSPLYLIIKYSANNVVVLRKTEWICLSVEKFKICLDNCIDNRQKMVELANHFLNLLLVQRKHLEEVNRKCKPLPLKDELKISLWEFCRKINDYTKCYAGIKLKCSKNATQIYNKIIESINKAFERIKHISKGHLIIPDECKKRIDESRHILIDEQSEEEIEKKQILLEEEDYWTDLINKKNITIKNNGNILKIINYNLFLLLFILFFNF</sequence>
<evidence type="ECO:0000313" key="2">
    <source>
        <dbReference type="EMBL" id="KAF7633112.1"/>
    </source>
</evidence>
<protein>
    <submittedName>
        <fullName evidence="2">Uncharacterized protein</fullName>
    </submittedName>
</protein>
<dbReference type="OrthoDB" id="5868524at2759"/>
<feature type="transmembrane region" description="Helical" evidence="1">
    <location>
        <begin position="12"/>
        <end position="28"/>
    </location>
</feature>
<name>A0A8S9ZIA4_9BILA</name>
<keyword evidence="3" id="KW-1185">Reference proteome</keyword>
<comment type="caution">
    <text evidence="2">The sequence shown here is derived from an EMBL/GenBank/DDBJ whole genome shotgun (WGS) entry which is preliminary data.</text>
</comment>
<keyword evidence="1" id="KW-0472">Membrane</keyword>
<keyword evidence="1" id="KW-1133">Transmembrane helix</keyword>